<keyword evidence="2" id="KW-1185">Reference proteome</keyword>
<name>W9SI75_9ROSA</name>
<reference evidence="2" key="1">
    <citation type="submission" date="2013-01" db="EMBL/GenBank/DDBJ databases">
        <title>Draft Genome Sequence of a Mulberry Tree, Morus notabilis C.K. Schneid.</title>
        <authorList>
            <person name="He N."/>
            <person name="Zhao S."/>
        </authorList>
    </citation>
    <scope>NUCLEOTIDE SEQUENCE</scope>
</reference>
<protein>
    <submittedName>
        <fullName evidence="1">Uncharacterized protein</fullName>
    </submittedName>
</protein>
<dbReference type="AlphaFoldDB" id="W9SI75"/>
<accession>W9SI75</accession>
<evidence type="ECO:0000313" key="2">
    <source>
        <dbReference type="Proteomes" id="UP000030645"/>
    </source>
</evidence>
<gene>
    <name evidence="1" type="ORF">L484_019797</name>
</gene>
<proteinExistence type="predicted"/>
<dbReference type="Proteomes" id="UP000030645">
    <property type="component" value="Unassembled WGS sequence"/>
</dbReference>
<dbReference type="EMBL" id="KE345620">
    <property type="protein sequence ID" value="EXC09700.1"/>
    <property type="molecule type" value="Genomic_DNA"/>
</dbReference>
<organism evidence="1 2">
    <name type="scientific">Morus notabilis</name>
    <dbReference type="NCBI Taxonomy" id="981085"/>
    <lineage>
        <taxon>Eukaryota</taxon>
        <taxon>Viridiplantae</taxon>
        <taxon>Streptophyta</taxon>
        <taxon>Embryophyta</taxon>
        <taxon>Tracheophyta</taxon>
        <taxon>Spermatophyta</taxon>
        <taxon>Magnoliopsida</taxon>
        <taxon>eudicotyledons</taxon>
        <taxon>Gunneridae</taxon>
        <taxon>Pentapetalae</taxon>
        <taxon>rosids</taxon>
        <taxon>fabids</taxon>
        <taxon>Rosales</taxon>
        <taxon>Moraceae</taxon>
        <taxon>Moreae</taxon>
        <taxon>Morus</taxon>
    </lineage>
</organism>
<sequence>MDKQTKLSSTATCRCLIRGRKTWAGAHLYKSCRVVPYPLCQTCRSLRMFFTRQSWALVALIDG</sequence>
<evidence type="ECO:0000313" key="1">
    <source>
        <dbReference type="EMBL" id="EXC09700.1"/>
    </source>
</evidence>